<proteinExistence type="predicted"/>
<dbReference type="AlphaFoldDB" id="A0A2H1YEL2"/>
<dbReference type="EMBL" id="OENF01000001">
    <property type="protein sequence ID" value="SOS73944.1"/>
    <property type="molecule type" value="Genomic_DNA"/>
</dbReference>
<organism evidence="1 2">
    <name type="scientific">Tenacibaculum piscium</name>
    <dbReference type="NCBI Taxonomy" id="1458515"/>
    <lineage>
        <taxon>Bacteria</taxon>
        <taxon>Pseudomonadati</taxon>
        <taxon>Bacteroidota</taxon>
        <taxon>Flavobacteriia</taxon>
        <taxon>Flavobacteriales</taxon>
        <taxon>Flavobacteriaceae</taxon>
        <taxon>Tenacibaculum</taxon>
    </lineage>
</organism>
<dbReference type="Proteomes" id="UP000234211">
    <property type="component" value="Unassembled WGS sequence"/>
</dbReference>
<name>A0A2H1YEL2_9FLAO</name>
<accession>A0A2H1YEL2</accession>
<gene>
    <name evidence="1" type="ORF">TNO020_10059</name>
</gene>
<evidence type="ECO:0000313" key="2">
    <source>
        <dbReference type="Proteomes" id="UP000234211"/>
    </source>
</evidence>
<protein>
    <recommendedName>
        <fullName evidence="3">DUF2141 domain-containing protein</fullName>
    </recommendedName>
</protein>
<evidence type="ECO:0008006" key="3">
    <source>
        <dbReference type="Google" id="ProtNLM"/>
    </source>
</evidence>
<keyword evidence="2" id="KW-1185">Reference proteome</keyword>
<dbReference type="InterPro" id="IPR018673">
    <property type="entry name" value="DUF2141"/>
</dbReference>
<sequence>MFHYISKIILIFAFFFSNIAMITSQEKHTLTLGFEGMKSSKGNLYIALYNAEKSFLKTPFKGVIVKVIAKKASAEITNIPTGTYAVSVFHDENDNKKMDTNFLGIPKEPTGISNNAKGFMGPPKYKDAKFDIIQPMKMSIRIK</sequence>
<dbReference type="Pfam" id="PF09912">
    <property type="entry name" value="DUF2141"/>
    <property type="match status" value="1"/>
</dbReference>
<reference evidence="2" key="1">
    <citation type="submission" date="2017-11" db="EMBL/GenBank/DDBJ databases">
        <authorList>
            <person name="Duchaud E."/>
        </authorList>
    </citation>
    <scope>NUCLEOTIDE SEQUENCE [LARGE SCALE GENOMIC DNA]</scope>
    <source>
        <strain evidence="2">Tenacibaculum sp. TNO020</strain>
    </source>
</reference>
<evidence type="ECO:0000313" key="1">
    <source>
        <dbReference type="EMBL" id="SOS73944.1"/>
    </source>
</evidence>